<dbReference type="Proteomes" id="UP000324575">
    <property type="component" value="Unassembled WGS sequence"/>
</dbReference>
<accession>A0A5M8NZ76</accession>
<gene>
    <name evidence="1" type="ORF">EZS26_002331</name>
</gene>
<reference evidence="1 2" key="1">
    <citation type="submission" date="2019-03" db="EMBL/GenBank/DDBJ databases">
        <title>Single cell metagenomics reveals metabolic interactions within the superorganism composed of flagellate Streblomastix strix and complex community of Bacteroidetes bacteria on its surface.</title>
        <authorList>
            <person name="Treitli S.C."/>
            <person name="Kolisko M."/>
            <person name="Husnik F."/>
            <person name="Keeling P."/>
            <person name="Hampl V."/>
        </authorList>
    </citation>
    <scope>NUCLEOTIDE SEQUENCE [LARGE SCALE GENOMIC DNA]</scope>
    <source>
        <strain evidence="1">St1</strain>
    </source>
</reference>
<proteinExistence type="predicted"/>
<evidence type="ECO:0000313" key="2">
    <source>
        <dbReference type="Proteomes" id="UP000324575"/>
    </source>
</evidence>
<dbReference type="AlphaFoldDB" id="A0A5M8NZ76"/>
<sequence length="70" mass="8561">MNKYEQLWQYLQSDERETLKLTFEEIKNILGFEIDHSFLNYKKEATEYGYEVGKISLKEQHITFKKIRLI</sequence>
<comment type="caution">
    <text evidence="1">The sequence shown here is derived from an EMBL/GenBank/DDBJ whole genome shotgun (WGS) entry which is preliminary data.</text>
</comment>
<protein>
    <submittedName>
        <fullName evidence="1">Uncharacterized protein</fullName>
    </submittedName>
</protein>
<dbReference type="EMBL" id="SNRX01000018">
    <property type="protein sequence ID" value="KAA6301457.1"/>
    <property type="molecule type" value="Genomic_DNA"/>
</dbReference>
<organism evidence="1 2">
    <name type="scientific">Candidatus Ordinivivax streblomastigis</name>
    <dbReference type="NCBI Taxonomy" id="2540710"/>
    <lineage>
        <taxon>Bacteria</taxon>
        <taxon>Pseudomonadati</taxon>
        <taxon>Bacteroidota</taxon>
        <taxon>Bacteroidia</taxon>
        <taxon>Bacteroidales</taxon>
        <taxon>Candidatus Ordinivivax</taxon>
    </lineage>
</organism>
<name>A0A5M8NZ76_9BACT</name>
<evidence type="ECO:0000313" key="1">
    <source>
        <dbReference type="EMBL" id="KAA6301457.1"/>
    </source>
</evidence>